<protein>
    <recommendedName>
        <fullName evidence="8">IclR family transcriptional regulator</fullName>
    </recommendedName>
</protein>
<evidence type="ECO:0000256" key="1">
    <source>
        <dbReference type="ARBA" id="ARBA00023015"/>
    </source>
</evidence>
<feature type="domain" description="HTH iclR-type" evidence="4">
    <location>
        <begin position="6"/>
        <end position="68"/>
    </location>
</feature>
<dbReference type="RefSeq" id="WP_198156387.1">
    <property type="nucleotide sequence ID" value="NZ_KQ950182.1"/>
</dbReference>
<dbReference type="Proteomes" id="UP000074382">
    <property type="component" value="Unassembled WGS sequence"/>
</dbReference>
<dbReference type="PATRIC" id="fig|665004.4.peg.2269"/>
<evidence type="ECO:0000256" key="3">
    <source>
        <dbReference type="ARBA" id="ARBA00023163"/>
    </source>
</evidence>
<dbReference type="InterPro" id="IPR029016">
    <property type="entry name" value="GAF-like_dom_sf"/>
</dbReference>
<evidence type="ECO:0000313" key="6">
    <source>
        <dbReference type="EMBL" id="KUP98136.1"/>
    </source>
</evidence>
<name>A0A147KLH2_THECS</name>
<dbReference type="PANTHER" id="PTHR30136:SF35">
    <property type="entry name" value="HTH-TYPE TRANSCRIPTIONAL REGULATOR RV1719"/>
    <property type="match status" value="1"/>
</dbReference>
<dbReference type="SMART" id="SM00346">
    <property type="entry name" value="HTH_ICLR"/>
    <property type="match status" value="1"/>
</dbReference>
<evidence type="ECO:0000259" key="4">
    <source>
        <dbReference type="PROSITE" id="PS51077"/>
    </source>
</evidence>
<dbReference type="Gene3D" id="3.30.450.40">
    <property type="match status" value="1"/>
</dbReference>
<evidence type="ECO:0008006" key="8">
    <source>
        <dbReference type="Google" id="ProtNLM"/>
    </source>
</evidence>
<dbReference type="Pfam" id="PF09339">
    <property type="entry name" value="HTH_IclR"/>
    <property type="match status" value="1"/>
</dbReference>
<feature type="domain" description="IclR-ED" evidence="5">
    <location>
        <begin position="69"/>
        <end position="251"/>
    </location>
</feature>
<comment type="caution">
    <text evidence="6">The sequence shown here is derived from an EMBL/GenBank/DDBJ whole genome shotgun (WGS) entry which is preliminary data.</text>
</comment>
<reference evidence="7" key="1">
    <citation type="journal article" date="2017" name="Acta Aliment.">
        <title>Plant polysaccharide degrading enzyme system of Thermpbifida cellulosilytica TB100 revealed by de novo genome project data.</title>
        <authorList>
            <person name="Toth A."/>
            <person name="Baka E."/>
            <person name="Luzics S."/>
            <person name="Bata-Vidacs I."/>
            <person name="Nagy I."/>
            <person name="Balint B."/>
            <person name="Herceg R."/>
            <person name="Olasz F."/>
            <person name="Wilk T."/>
            <person name="Nagy T."/>
            <person name="Kriszt B."/>
            <person name="Nagy I."/>
            <person name="Kukolya J."/>
        </authorList>
    </citation>
    <scope>NUCLEOTIDE SEQUENCE [LARGE SCALE GENOMIC DNA]</scope>
    <source>
        <strain evidence="7">TB100</strain>
    </source>
</reference>
<dbReference type="STRING" id="665004.AC529_03070"/>
<dbReference type="Pfam" id="PF01614">
    <property type="entry name" value="IclR_C"/>
    <property type="match status" value="1"/>
</dbReference>
<dbReference type="SUPFAM" id="SSF55781">
    <property type="entry name" value="GAF domain-like"/>
    <property type="match status" value="1"/>
</dbReference>
<proteinExistence type="predicted"/>
<organism evidence="6 7">
    <name type="scientific">Thermobifida cellulosilytica TB100</name>
    <dbReference type="NCBI Taxonomy" id="665004"/>
    <lineage>
        <taxon>Bacteria</taxon>
        <taxon>Bacillati</taxon>
        <taxon>Actinomycetota</taxon>
        <taxon>Actinomycetes</taxon>
        <taxon>Streptosporangiales</taxon>
        <taxon>Nocardiopsidaceae</taxon>
        <taxon>Thermobifida</taxon>
    </lineage>
</organism>
<dbReference type="InterPro" id="IPR014757">
    <property type="entry name" value="Tscrpt_reg_IclR_C"/>
</dbReference>
<keyword evidence="7" id="KW-1185">Reference proteome</keyword>
<dbReference type="InterPro" id="IPR036388">
    <property type="entry name" value="WH-like_DNA-bd_sf"/>
</dbReference>
<dbReference type="InterPro" id="IPR036390">
    <property type="entry name" value="WH_DNA-bd_sf"/>
</dbReference>
<dbReference type="PROSITE" id="PS51078">
    <property type="entry name" value="ICLR_ED"/>
    <property type="match status" value="1"/>
</dbReference>
<evidence type="ECO:0000313" key="7">
    <source>
        <dbReference type="Proteomes" id="UP000074382"/>
    </source>
</evidence>
<keyword evidence="3" id="KW-0804">Transcription</keyword>
<dbReference type="Gene3D" id="1.10.10.10">
    <property type="entry name" value="Winged helix-like DNA-binding domain superfamily/Winged helix DNA-binding domain"/>
    <property type="match status" value="1"/>
</dbReference>
<accession>A0A147KLH2</accession>
<dbReference type="SUPFAM" id="SSF46785">
    <property type="entry name" value="Winged helix' DNA-binding domain"/>
    <property type="match status" value="1"/>
</dbReference>
<dbReference type="PANTHER" id="PTHR30136">
    <property type="entry name" value="HELIX-TURN-HELIX TRANSCRIPTIONAL REGULATOR, ICLR FAMILY"/>
    <property type="match status" value="1"/>
</dbReference>
<keyword evidence="2" id="KW-0238">DNA-binding</keyword>
<dbReference type="GO" id="GO:0003677">
    <property type="term" value="F:DNA binding"/>
    <property type="evidence" value="ECO:0007669"/>
    <property type="project" value="UniProtKB-KW"/>
</dbReference>
<evidence type="ECO:0000259" key="5">
    <source>
        <dbReference type="PROSITE" id="PS51078"/>
    </source>
</evidence>
<dbReference type="GO" id="GO:0045892">
    <property type="term" value="P:negative regulation of DNA-templated transcription"/>
    <property type="evidence" value="ECO:0007669"/>
    <property type="project" value="TreeGrafter"/>
</dbReference>
<evidence type="ECO:0000256" key="2">
    <source>
        <dbReference type="ARBA" id="ARBA00023125"/>
    </source>
</evidence>
<keyword evidence="1" id="KW-0805">Transcription regulation</keyword>
<dbReference type="InterPro" id="IPR005471">
    <property type="entry name" value="Tscrpt_reg_IclR_N"/>
</dbReference>
<dbReference type="GO" id="GO:0003700">
    <property type="term" value="F:DNA-binding transcription factor activity"/>
    <property type="evidence" value="ECO:0007669"/>
    <property type="project" value="TreeGrafter"/>
</dbReference>
<gene>
    <name evidence="6" type="ORF">AC529_03070</name>
</gene>
<dbReference type="AlphaFoldDB" id="A0A147KLH2"/>
<dbReference type="PROSITE" id="PS51077">
    <property type="entry name" value="HTH_ICLR"/>
    <property type="match status" value="1"/>
</dbReference>
<dbReference type="EMBL" id="LGEM01000015">
    <property type="protein sequence ID" value="KUP98136.1"/>
    <property type="molecule type" value="Genomic_DNA"/>
</dbReference>
<sequence>MAASESGLVRRTIWVLRAVAAHPEGIGLSEVARESGIPKATCYRVLNVLERESWLTLDPDTRRYRVSLGLLSIVGGLLDSDGAYSHMRGVLSEMAASTKETCGFDVLLPPNVMVVAQVSGPRLIGQTPKPVPRTQPVWATSTGKVLLAAMDRQEVIDQYAEEYEKNAPEHTGSFEDFLKRLDEIRERGYAYTTDELEPGAASVATVVRVRDKYPYAVWIGGPTFRLTEEWVEEKVHILLESAHRLSNLLSVTDLQFQNGFPQG</sequence>
<dbReference type="InterPro" id="IPR050707">
    <property type="entry name" value="HTH_MetabolicPath_Reg"/>
</dbReference>